<feature type="domain" description="STAS" evidence="6">
    <location>
        <begin position="454"/>
        <end position="567"/>
    </location>
</feature>
<organism evidence="7 8">
    <name type="scientific">Marinomonas aquiplantarum</name>
    <dbReference type="NCBI Taxonomy" id="491951"/>
    <lineage>
        <taxon>Bacteria</taxon>
        <taxon>Pseudomonadati</taxon>
        <taxon>Pseudomonadota</taxon>
        <taxon>Gammaproteobacteria</taxon>
        <taxon>Oceanospirillales</taxon>
        <taxon>Oceanospirillaceae</taxon>
        <taxon>Marinomonas</taxon>
    </lineage>
</organism>
<dbReference type="InterPro" id="IPR001902">
    <property type="entry name" value="SLC26A/SulP_fam"/>
</dbReference>
<dbReference type="GO" id="GO:0008271">
    <property type="term" value="F:secondary active sulfate transmembrane transporter activity"/>
    <property type="evidence" value="ECO:0007669"/>
    <property type="project" value="InterPro"/>
</dbReference>
<dbReference type="CDD" id="cd07042">
    <property type="entry name" value="STAS_SulP_like_sulfate_transporter"/>
    <property type="match status" value="1"/>
</dbReference>
<feature type="transmembrane region" description="Helical" evidence="5">
    <location>
        <begin position="101"/>
        <end position="122"/>
    </location>
</feature>
<dbReference type="InterPro" id="IPR002645">
    <property type="entry name" value="STAS_dom"/>
</dbReference>
<evidence type="ECO:0000256" key="5">
    <source>
        <dbReference type="SAM" id="Phobius"/>
    </source>
</evidence>
<evidence type="ECO:0000256" key="4">
    <source>
        <dbReference type="ARBA" id="ARBA00023136"/>
    </source>
</evidence>
<evidence type="ECO:0000259" key="6">
    <source>
        <dbReference type="PROSITE" id="PS50801"/>
    </source>
</evidence>
<dbReference type="PROSITE" id="PS01130">
    <property type="entry name" value="SLC26A"/>
    <property type="match status" value="1"/>
</dbReference>
<gene>
    <name evidence="7" type="ORF">DFP76_11339</name>
</gene>
<feature type="transmembrane region" description="Helical" evidence="5">
    <location>
        <begin position="267"/>
        <end position="289"/>
    </location>
</feature>
<dbReference type="Pfam" id="PF00916">
    <property type="entry name" value="Sulfate_transp"/>
    <property type="match status" value="1"/>
</dbReference>
<dbReference type="SUPFAM" id="SSF52091">
    <property type="entry name" value="SpoIIaa-like"/>
    <property type="match status" value="1"/>
</dbReference>
<dbReference type="PROSITE" id="PS50801">
    <property type="entry name" value="STAS"/>
    <property type="match status" value="1"/>
</dbReference>
<feature type="transmembrane region" description="Helical" evidence="5">
    <location>
        <begin position="134"/>
        <end position="152"/>
    </location>
</feature>
<evidence type="ECO:0000313" key="8">
    <source>
        <dbReference type="Proteomes" id="UP000252086"/>
    </source>
</evidence>
<accession>A0A366CTF0</accession>
<proteinExistence type="predicted"/>
<feature type="transmembrane region" description="Helical" evidence="5">
    <location>
        <begin position="217"/>
        <end position="239"/>
    </location>
</feature>
<comment type="caution">
    <text evidence="7">The sequence shown here is derived from an EMBL/GenBank/DDBJ whole genome shotgun (WGS) entry which is preliminary data.</text>
</comment>
<dbReference type="Proteomes" id="UP000252086">
    <property type="component" value="Unassembled WGS sequence"/>
</dbReference>
<evidence type="ECO:0000313" key="7">
    <source>
        <dbReference type="EMBL" id="RBO79583.1"/>
    </source>
</evidence>
<evidence type="ECO:0000256" key="2">
    <source>
        <dbReference type="ARBA" id="ARBA00022692"/>
    </source>
</evidence>
<dbReference type="Pfam" id="PF01740">
    <property type="entry name" value="STAS"/>
    <property type="match status" value="1"/>
</dbReference>
<dbReference type="InterPro" id="IPR011547">
    <property type="entry name" value="SLC26A/SulP_dom"/>
</dbReference>
<dbReference type="AlphaFoldDB" id="A0A366CTF0"/>
<keyword evidence="8" id="KW-1185">Reference proteome</keyword>
<keyword evidence="3 5" id="KW-1133">Transmembrane helix</keyword>
<dbReference type="OrthoDB" id="9769739at2"/>
<dbReference type="GO" id="GO:0016020">
    <property type="term" value="C:membrane"/>
    <property type="evidence" value="ECO:0007669"/>
    <property type="project" value="UniProtKB-SubCell"/>
</dbReference>
<feature type="transmembrane region" description="Helical" evidence="5">
    <location>
        <begin position="75"/>
        <end position="95"/>
    </location>
</feature>
<dbReference type="RefSeq" id="WP_113875701.1">
    <property type="nucleotide sequence ID" value="NZ_QNRF01000013.1"/>
</dbReference>
<dbReference type="Gene3D" id="3.30.750.24">
    <property type="entry name" value="STAS domain"/>
    <property type="match status" value="1"/>
</dbReference>
<feature type="transmembrane region" description="Helical" evidence="5">
    <location>
        <begin position="401"/>
        <end position="431"/>
    </location>
</feature>
<keyword evidence="4 5" id="KW-0472">Membrane</keyword>
<dbReference type="InterPro" id="IPR036513">
    <property type="entry name" value="STAS_dom_sf"/>
</dbReference>
<sequence>MKILGRGLPAMAWLRQYSRKDLATDGMASFIATILLIPQSMGYAILAGLPAYLGLYASILPSIVYSLLGTSRSLAVGPVAITSMVTASVILPLAMPGSDAYVSLAILLAFVSGVFLVLMSLLKMGFLTNLLSHPVISGFISASAILIAVGQLKHLLGIQAHGNNLIELTQDMLRHADEINLPTFIISSLVVGLLVFFKKYLSKILKTLGLSSETANLLSKAGPVLVVVLTTVCVALLSLDQQGVKIVGQIHLALPSIDFTSLETDTLWALLPGAFLISVVGFVGSVSVAQSFAAKRKEDIQPNQELFGLGAANIASALSGAFPVTGGFSRTVVNTSAGAKTPMAGILTALFMLLVLFFLTPLFYYLPNAVLAASIIVAILQLVDVKDFIRIYHFSKQEALALAATFFVVLFVGMETGIIVGISLSLLFFLWHTSHPHIAVVGRVPGTEHFRNVQRYQVETTPNIVTIRIDENLFFANARVLEDYVLSLIAQQKDVKHIVLMCSAVNMIDASALDSLETISDRLNSAGVTLHFSEIKGPVMDKLRQSTLITNLTGQIFLTQHQAIQALSHPIEAQHQGE</sequence>
<protein>
    <submittedName>
        <fullName evidence="7">SulP family sulfate permease</fullName>
    </submittedName>
</protein>
<name>A0A366CTF0_9GAMM</name>
<feature type="transmembrane region" description="Helical" evidence="5">
    <location>
        <begin position="43"/>
        <end position="68"/>
    </location>
</feature>
<feature type="transmembrane region" description="Helical" evidence="5">
    <location>
        <begin position="344"/>
        <end position="364"/>
    </location>
</feature>
<dbReference type="EMBL" id="QNRF01000013">
    <property type="protein sequence ID" value="RBO79583.1"/>
    <property type="molecule type" value="Genomic_DNA"/>
</dbReference>
<evidence type="ECO:0000256" key="1">
    <source>
        <dbReference type="ARBA" id="ARBA00004141"/>
    </source>
</evidence>
<evidence type="ECO:0000256" key="3">
    <source>
        <dbReference type="ARBA" id="ARBA00022989"/>
    </source>
</evidence>
<dbReference type="InterPro" id="IPR018045">
    <property type="entry name" value="S04_transporter_CS"/>
</dbReference>
<dbReference type="NCBIfam" id="TIGR00815">
    <property type="entry name" value="sulP"/>
    <property type="match status" value="1"/>
</dbReference>
<reference evidence="7 8" key="1">
    <citation type="submission" date="2018-06" db="EMBL/GenBank/DDBJ databases">
        <title>Genomic Encyclopedia of Type Strains, Phase III (KMG-III): the genomes of soil and plant-associated and newly described type strains.</title>
        <authorList>
            <person name="Whitman W."/>
        </authorList>
    </citation>
    <scope>NUCLEOTIDE SEQUENCE [LARGE SCALE GENOMIC DNA]</scope>
    <source>
        <strain evidence="7 8">CECT 7732</strain>
    </source>
</reference>
<keyword evidence="2 5" id="KW-0812">Transmembrane</keyword>
<feature type="transmembrane region" description="Helical" evidence="5">
    <location>
        <begin position="179"/>
        <end position="197"/>
    </location>
</feature>
<comment type="subcellular location">
    <subcellularLocation>
        <location evidence="1">Membrane</location>
        <topology evidence="1">Multi-pass membrane protein</topology>
    </subcellularLocation>
</comment>
<dbReference type="PANTHER" id="PTHR11814">
    <property type="entry name" value="SULFATE TRANSPORTER"/>
    <property type="match status" value="1"/>
</dbReference>